<dbReference type="OrthoDB" id="85718at2"/>
<dbReference type="EMBL" id="FONL01000002">
    <property type="protein sequence ID" value="SFE16919.1"/>
    <property type="molecule type" value="Genomic_DNA"/>
</dbReference>
<gene>
    <name evidence="2" type="ORF">SAMN05216245_102128</name>
</gene>
<dbReference type="Gene3D" id="2.60.120.260">
    <property type="entry name" value="Galactose-binding domain-like"/>
    <property type="match status" value="1"/>
</dbReference>
<dbReference type="RefSeq" id="WP_093912710.1">
    <property type="nucleotide sequence ID" value="NZ_FONL01000002.1"/>
</dbReference>
<dbReference type="SUPFAM" id="SSF49785">
    <property type="entry name" value="Galactose-binding domain-like"/>
    <property type="match status" value="1"/>
</dbReference>
<accession>A0A1I1YBW6</accession>
<dbReference type="Pfam" id="PF25302">
    <property type="entry name" value="NADase_transloc"/>
    <property type="match status" value="1"/>
</dbReference>
<evidence type="ECO:0000313" key="3">
    <source>
        <dbReference type="Proteomes" id="UP000198896"/>
    </source>
</evidence>
<dbReference type="STRING" id="1123323.SAMN05216245_102128"/>
<feature type="domain" description="NAD glycohydrolase translocation F5/8 type C" evidence="1">
    <location>
        <begin position="348"/>
        <end position="480"/>
    </location>
</feature>
<reference evidence="2 3" key="1">
    <citation type="submission" date="2016-10" db="EMBL/GenBank/DDBJ databases">
        <authorList>
            <person name="de Groot N.N."/>
        </authorList>
    </citation>
    <scope>NUCLEOTIDE SEQUENCE [LARGE SCALE GENOMIC DNA]</scope>
    <source>
        <strain evidence="2 3">DSM 9236</strain>
    </source>
</reference>
<proteinExistence type="predicted"/>
<dbReference type="Proteomes" id="UP000198896">
    <property type="component" value="Unassembled WGS sequence"/>
</dbReference>
<name>A0A1I1YBW6_9FIRM</name>
<dbReference type="PROSITE" id="PS51257">
    <property type="entry name" value="PROKAR_LIPOPROTEIN"/>
    <property type="match status" value="1"/>
</dbReference>
<dbReference type="AlphaFoldDB" id="A0A1I1YBW6"/>
<dbReference type="NCBIfam" id="NF047619">
    <property type="entry name" value="NADase_discoid"/>
    <property type="match status" value="1"/>
</dbReference>
<keyword evidence="3" id="KW-1185">Reference proteome</keyword>
<dbReference type="InterPro" id="IPR057561">
    <property type="entry name" value="NADase_transloc"/>
</dbReference>
<protein>
    <recommendedName>
        <fullName evidence="1">NAD glycohydrolase translocation F5/8 type C domain-containing protein</fullName>
    </recommendedName>
</protein>
<evidence type="ECO:0000313" key="2">
    <source>
        <dbReference type="EMBL" id="SFE16919.1"/>
    </source>
</evidence>
<dbReference type="InterPro" id="IPR008979">
    <property type="entry name" value="Galactose-bd-like_sf"/>
</dbReference>
<sequence length="481" mass="54157">MKNKAKWLVLFLLSVICLVFLCACGGGSKTVGDVSKGLQPPLTNPFRKHAEFVSTLSHERKEKLKELVYLLKERGTKRDYDEIGSYDWGAAGTPNRTFAINEEDYKQVSFWRNDEGGRNVTPLGNFKFYKIVPGSGYSLPKNPDDVKVEEIKPKAFEQFPFEMEKGKKKPNVLNYASQGDYSAFYVFADKFYLAAPFIGKADKNNEVPITVFVMEPVEFIKLSDKNKDLEKPYASSIYYKQLTEDLAYLEFMLNTCFGNYPGNERLWDEYRSWAAKELEKELTGKNSNNNSNTTSKAEETEKLAQAFGPGNGQQSYVVNSAPQVKKQKMFNPVDTPQSVAIMKGVSGTSSSSALKEGDKVYSASNIIDSNGHTCWADGVEGLGIGESITINFNQKYNISGFRIFNGHQKSQDLYNKNSRPTVLRVIGSDGSNVVYNIEDSIYEQDIYFDKMISVDNIKLVIEKVARGSKYEDTCISELIFF</sequence>
<evidence type="ECO:0000259" key="1">
    <source>
        <dbReference type="Pfam" id="PF25302"/>
    </source>
</evidence>
<organism evidence="2 3">
    <name type="scientific">Succiniclasticum ruminis DSM 9236</name>
    <dbReference type="NCBI Taxonomy" id="1123323"/>
    <lineage>
        <taxon>Bacteria</taxon>
        <taxon>Bacillati</taxon>
        <taxon>Bacillota</taxon>
        <taxon>Negativicutes</taxon>
        <taxon>Acidaminococcales</taxon>
        <taxon>Acidaminococcaceae</taxon>
        <taxon>Succiniclasticum</taxon>
    </lineage>
</organism>